<keyword evidence="7" id="KW-0067">ATP-binding</keyword>
<keyword evidence="4" id="KW-0808">Transferase</keyword>
<gene>
    <name evidence="12" type="ORF">AYP45_11285</name>
</gene>
<dbReference type="PANTHER" id="PTHR43065">
    <property type="entry name" value="SENSOR HISTIDINE KINASE"/>
    <property type="match status" value="1"/>
</dbReference>
<evidence type="ECO:0000256" key="7">
    <source>
        <dbReference type="ARBA" id="ARBA00022840"/>
    </source>
</evidence>
<dbReference type="Proteomes" id="UP000189681">
    <property type="component" value="Unassembled WGS sequence"/>
</dbReference>
<dbReference type="STRING" id="1004156.AYP45_11285"/>
<keyword evidence="3 9" id="KW-0597">Phosphoprotein</keyword>
<evidence type="ECO:0000259" key="10">
    <source>
        <dbReference type="PROSITE" id="PS50109"/>
    </source>
</evidence>
<comment type="catalytic activity">
    <reaction evidence="1">
        <text>ATP + protein L-histidine = ADP + protein N-phospho-L-histidine.</text>
        <dbReference type="EC" id="2.7.13.3"/>
    </reaction>
</comment>
<dbReference type="InterPro" id="IPR036890">
    <property type="entry name" value="HATPase_C_sf"/>
</dbReference>
<dbReference type="SMART" id="SM00388">
    <property type="entry name" value="HisKA"/>
    <property type="match status" value="1"/>
</dbReference>
<dbReference type="InterPro" id="IPR035965">
    <property type="entry name" value="PAS-like_dom_sf"/>
</dbReference>
<evidence type="ECO:0000256" key="8">
    <source>
        <dbReference type="ARBA" id="ARBA00023012"/>
    </source>
</evidence>
<dbReference type="SUPFAM" id="SSF47384">
    <property type="entry name" value="Homodimeric domain of signal transducing histidine kinase"/>
    <property type="match status" value="1"/>
</dbReference>
<name>A0A1V4ASB5_9BACT</name>
<dbReference type="PRINTS" id="PR00344">
    <property type="entry name" value="BCTRLSENSOR"/>
</dbReference>
<evidence type="ECO:0000256" key="4">
    <source>
        <dbReference type="ARBA" id="ARBA00022679"/>
    </source>
</evidence>
<dbReference type="PROSITE" id="PS50110">
    <property type="entry name" value="RESPONSE_REGULATORY"/>
    <property type="match status" value="2"/>
</dbReference>
<accession>A0A1V4ASB5</accession>
<dbReference type="InterPro" id="IPR013767">
    <property type="entry name" value="PAS_fold"/>
</dbReference>
<dbReference type="CDD" id="cd00082">
    <property type="entry name" value="HisKA"/>
    <property type="match status" value="1"/>
</dbReference>
<feature type="domain" description="Response regulatory" evidence="11">
    <location>
        <begin position="5"/>
        <end position="125"/>
    </location>
</feature>
<proteinExistence type="predicted"/>
<comment type="caution">
    <text evidence="12">The sequence shown here is derived from an EMBL/GenBank/DDBJ whole genome shotgun (WGS) entry which is preliminary data.</text>
</comment>
<dbReference type="InterPro" id="IPR003594">
    <property type="entry name" value="HATPase_dom"/>
</dbReference>
<dbReference type="InterPro" id="IPR005467">
    <property type="entry name" value="His_kinase_dom"/>
</dbReference>
<dbReference type="Gene3D" id="3.30.450.20">
    <property type="entry name" value="PAS domain"/>
    <property type="match status" value="1"/>
</dbReference>
<feature type="domain" description="Response regulatory" evidence="11">
    <location>
        <begin position="143"/>
        <end position="257"/>
    </location>
</feature>
<dbReference type="PANTHER" id="PTHR43065:SF46">
    <property type="entry name" value="C4-DICARBOXYLATE TRANSPORT SENSOR PROTEIN DCTB"/>
    <property type="match status" value="1"/>
</dbReference>
<dbReference type="InterPro" id="IPR036097">
    <property type="entry name" value="HisK_dim/P_sf"/>
</dbReference>
<keyword evidence="5" id="KW-0547">Nucleotide-binding</keyword>
<dbReference type="InterPro" id="IPR003661">
    <property type="entry name" value="HisK_dim/P_dom"/>
</dbReference>
<dbReference type="PROSITE" id="PS50109">
    <property type="entry name" value="HIS_KIN"/>
    <property type="match status" value="1"/>
</dbReference>
<dbReference type="InterPro" id="IPR011006">
    <property type="entry name" value="CheY-like_superfamily"/>
</dbReference>
<dbReference type="AlphaFoldDB" id="A0A1V4ASB5"/>
<feature type="modified residue" description="4-aspartylphosphate" evidence="9">
    <location>
        <position position="55"/>
    </location>
</feature>
<dbReference type="GO" id="GO:0000155">
    <property type="term" value="F:phosphorelay sensor kinase activity"/>
    <property type="evidence" value="ECO:0007669"/>
    <property type="project" value="InterPro"/>
</dbReference>
<evidence type="ECO:0000256" key="1">
    <source>
        <dbReference type="ARBA" id="ARBA00000085"/>
    </source>
</evidence>
<dbReference type="Pfam" id="PF02518">
    <property type="entry name" value="HATPase_c"/>
    <property type="match status" value="1"/>
</dbReference>
<dbReference type="SUPFAM" id="SSF52172">
    <property type="entry name" value="CheY-like"/>
    <property type="match status" value="2"/>
</dbReference>
<dbReference type="Gene3D" id="3.40.50.2300">
    <property type="match status" value="2"/>
</dbReference>
<dbReference type="InterPro" id="IPR001789">
    <property type="entry name" value="Sig_transdc_resp-reg_receiver"/>
</dbReference>
<dbReference type="EMBL" id="AYTS01000105">
    <property type="protein sequence ID" value="OOP56023.1"/>
    <property type="molecule type" value="Genomic_DNA"/>
</dbReference>
<dbReference type="SUPFAM" id="SSF55874">
    <property type="entry name" value="ATPase domain of HSP90 chaperone/DNA topoisomerase II/histidine kinase"/>
    <property type="match status" value="1"/>
</dbReference>
<dbReference type="SUPFAM" id="SSF55785">
    <property type="entry name" value="PYP-like sensor domain (PAS domain)"/>
    <property type="match status" value="1"/>
</dbReference>
<evidence type="ECO:0000256" key="5">
    <source>
        <dbReference type="ARBA" id="ARBA00022741"/>
    </source>
</evidence>
<evidence type="ECO:0000256" key="6">
    <source>
        <dbReference type="ARBA" id="ARBA00022777"/>
    </source>
</evidence>
<keyword evidence="6" id="KW-0418">Kinase</keyword>
<protein>
    <recommendedName>
        <fullName evidence="2">histidine kinase</fullName>
        <ecNumber evidence="2">2.7.13.3</ecNumber>
    </recommendedName>
</protein>
<reference evidence="12 13" key="1">
    <citation type="journal article" date="2017" name="Water Res.">
        <title>Discovery and metagenomic analysis of an anammox bacterial enrichment related to Candidatus "Brocadia caroliniensis" in a full-scale glycerol-fed nitritation-denitritation separate centrate treatment process.</title>
        <authorList>
            <person name="Park H."/>
            <person name="Brotto A.C."/>
            <person name="van Loosdrecht M.C."/>
            <person name="Chandran K."/>
        </authorList>
    </citation>
    <scope>NUCLEOTIDE SEQUENCE [LARGE SCALE GENOMIC DNA]</scope>
    <source>
        <strain evidence="12">26THWARD</strain>
    </source>
</reference>
<dbReference type="SMART" id="SM00448">
    <property type="entry name" value="REC"/>
    <property type="match status" value="2"/>
</dbReference>
<evidence type="ECO:0000313" key="13">
    <source>
        <dbReference type="Proteomes" id="UP000189681"/>
    </source>
</evidence>
<keyword evidence="8" id="KW-0902">Two-component regulatory system</keyword>
<dbReference type="GO" id="GO:0005524">
    <property type="term" value="F:ATP binding"/>
    <property type="evidence" value="ECO:0007669"/>
    <property type="project" value="UniProtKB-KW"/>
</dbReference>
<dbReference type="Gene3D" id="3.30.565.10">
    <property type="entry name" value="Histidine kinase-like ATPase, C-terminal domain"/>
    <property type="match status" value="1"/>
</dbReference>
<evidence type="ECO:0000256" key="3">
    <source>
        <dbReference type="ARBA" id="ARBA00022553"/>
    </source>
</evidence>
<dbReference type="GO" id="GO:0006355">
    <property type="term" value="P:regulation of DNA-templated transcription"/>
    <property type="evidence" value="ECO:0007669"/>
    <property type="project" value="InterPro"/>
</dbReference>
<sequence>MIPTKILFAADTREKYGDVAGYLRQHGFPEITFATNGDEVLRHLNDHAPDFAILDVNLPILDGFQLCRIMKSGAIKNCINIPVVLLSGTDKTYLAAQLARSLGAYGILHAPVAMDDLLHLIYHACHREKVPADKARIVQYPTKVVVAAHDARTVKILEQAISAEGYEIFVTPDPKEIMHIVETERPQIVFLLPDVTTGNELDLLKRVKTAMPETVIVVPVDRGSEVMIIKFMKAGADDCIIRPFDEKTVADVCKNVIKKYQMNCLGKHLKEVELKLHSMIEGMVDGVILMDAHGKTTLINSAAREMFRYLDVRRAEDGSILGFHTIEIREIYNEIFVKKQRYLSSEIHTKENEEKYFVVIATPLRGVEGEKTDIIVVLREVTREYQLQHQVVKTERLFAVSNLIAGAAHELNNPLAGIQLCADLVLNDPSISEKAKKYLNRIQKETDQIQSVIKSLLTLTGNYTLSKEQCNLNDILEEIVGQKSNQFEYANIAIFKFLDEKLPVVFVDKNQIRRVFHDLIENACASMGEGKNEKCLTIRTEGQKEKVMILISDTGPGIPKEYLVKIFEPFFTAKGIKHSKGTGLGLSIAHSIVHQHNGRIYAESELGSGATFVIELPFNKLSSVSL</sequence>
<comment type="caution">
    <text evidence="9">Lacks conserved residue(s) required for the propagation of feature annotation.</text>
</comment>
<dbReference type="EC" id="2.7.13.3" evidence="2"/>
<dbReference type="Pfam" id="PF00989">
    <property type="entry name" value="PAS"/>
    <property type="match status" value="1"/>
</dbReference>
<dbReference type="CDD" id="cd00075">
    <property type="entry name" value="HATPase"/>
    <property type="match status" value="1"/>
</dbReference>
<dbReference type="Pfam" id="PF00072">
    <property type="entry name" value="Response_reg"/>
    <property type="match status" value="2"/>
</dbReference>
<dbReference type="SMART" id="SM00387">
    <property type="entry name" value="HATPase_c"/>
    <property type="match status" value="1"/>
</dbReference>
<evidence type="ECO:0000313" key="12">
    <source>
        <dbReference type="EMBL" id="OOP56023.1"/>
    </source>
</evidence>
<dbReference type="InterPro" id="IPR004358">
    <property type="entry name" value="Sig_transdc_His_kin-like_C"/>
</dbReference>
<feature type="domain" description="Histidine kinase" evidence="10">
    <location>
        <begin position="406"/>
        <end position="620"/>
    </location>
</feature>
<dbReference type="Gene3D" id="1.10.287.130">
    <property type="match status" value="1"/>
</dbReference>
<evidence type="ECO:0000256" key="9">
    <source>
        <dbReference type="PROSITE-ProRule" id="PRU00169"/>
    </source>
</evidence>
<dbReference type="Pfam" id="PF00512">
    <property type="entry name" value="HisKA"/>
    <property type="match status" value="1"/>
</dbReference>
<evidence type="ECO:0000256" key="2">
    <source>
        <dbReference type="ARBA" id="ARBA00012438"/>
    </source>
</evidence>
<evidence type="ECO:0000259" key="11">
    <source>
        <dbReference type="PROSITE" id="PS50110"/>
    </source>
</evidence>
<organism evidence="12 13">
    <name type="scientific">Candidatus Brocadia carolinensis</name>
    <dbReference type="NCBI Taxonomy" id="1004156"/>
    <lineage>
        <taxon>Bacteria</taxon>
        <taxon>Pseudomonadati</taxon>
        <taxon>Planctomycetota</taxon>
        <taxon>Candidatus Brocadiia</taxon>
        <taxon>Candidatus Brocadiales</taxon>
        <taxon>Candidatus Brocadiaceae</taxon>
        <taxon>Candidatus Brocadia</taxon>
    </lineage>
</organism>